<protein>
    <recommendedName>
        <fullName evidence="8">Permease IIC component</fullName>
    </recommendedName>
</protein>
<dbReference type="OrthoDB" id="3169536at2"/>
<dbReference type="PANTHER" id="PTHR33989">
    <property type="match status" value="1"/>
</dbReference>
<evidence type="ECO:0000256" key="4">
    <source>
        <dbReference type="ARBA" id="ARBA00022597"/>
    </source>
</evidence>
<feature type="transmembrane region" description="Helical" evidence="9">
    <location>
        <begin position="272"/>
        <end position="292"/>
    </location>
</feature>
<dbReference type="PROSITE" id="PS51105">
    <property type="entry name" value="PTS_EIIC_TYPE_3"/>
    <property type="match status" value="1"/>
</dbReference>
<dbReference type="GO" id="GO:0005886">
    <property type="term" value="C:plasma membrane"/>
    <property type="evidence" value="ECO:0007669"/>
    <property type="project" value="UniProtKB-SubCell"/>
</dbReference>
<feature type="transmembrane region" description="Helical" evidence="9">
    <location>
        <begin position="346"/>
        <end position="365"/>
    </location>
</feature>
<dbReference type="STRING" id="700015.Corgl_1693"/>
<keyword evidence="6 9" id="KW-1133">Transmembrane helix</keyword>
<keyword evidence="2 8" id="KW-0813">Transport</keyword>
<dbReference type="eggNOG" id="COG1455">
    <property type="taxonomic scope" value="Bacteria"/>
</dbReference>
<dbReference type="RefSeq" id="WP_013709533.1">
    <property type="nucleotide sequence ID" value="NC_015389.1"/>
</dbReference>
<dbReference type="GO" id="GO:0009401">
    <property type="term" value="P:phosphoenolpyruvate-dependent sugar phosphotransferase system"/>
    <property type="evidence" value="ECO:0007669"/>
    <property type="project" value="InterPro"/>
</dbReference>
<dbReference type="AlphaFoldDB" id="F2NB40"/>
<dbReference type="InterPro" id="IPR051088">
    <property type="entry name" value="PTS_Sugar-EIIC/EIIB"/>
</dbReference>
<dbReference type="InterPro" id="IPR003352">
    <property type="entry name" value="PTS_EIIC"/>
</dbReference>
<dbReference type="KEGG" id="cgo:Corgl_1693"/>
<keyword evidence="12" id="KW-1185">Reference proteome</keyword>
<feature type="transmembrane region" description="Helical" evidence="9">
    <location>
        <begin position="34"/>
        <end position="55"/>
    </location>
</feature>
<keyword evidence="5 9" id="KW-0812">Transmembrane</keyword>
<evidence type="ECO:0000256" key="7">
    <source>
        <dbReference type="ARBA" id="ARBA00023136"/>
    </source>
</evidence>
<accession>F2NB40</accession>
<evidence type="ECO:0000256" key="3">
    <source>
        <dbReference type="ARBA" id="ARBA00022475"/>
    </source>
</evidence>
<feature type="transmembrane region" description="Helical" evidence="9">
    <location>
        <begin position="132"/>
        <end position="150"/>
    </location>
</feature>
<dbReference type="InterPro" id="IPR004501">
    <property type="entry name" value="PTS_EIIC_3"/>
</dbReference>
<dbReference type="InterPro" id="IPR004796">
    <property type="entry name" value="PTS_IIC_cello"/>
</dbReference>
<feature type="domain" description="PTS EIIC type-3" evidence="10">
    <location>
        <begin position="10"/>
        <end position="439"/>
    </location>
</feature>
<feature type="transmembrane region" description="Helical" evidence="9">
    <location>
        <begin position="422"/>
        <end position="440"/>
    </location>
</feature>
<evidence type="ECO:0000256" key="5">
    <source>
        <dbReference type="ARBA" id="ARBA00022692"/>
    </source>
</evidence>
<dbReference type="Proteomes" id="UP000006851">
    <property type="component" value="Chromosome"/>
</dbReference>
<evidence type="ECO:0000313" key="11">
    <source>
        <dbReference type="EMBL" id="AEB07791.1"/>
    </source>
</evidence>
<dbReference type="PIRSF" id="PIRSF006351">
    <property type="entry name" value="PTS_EIIC-Cellobiose"/>
    <property type="match status" value="1"/>
</dbReference>
<sequence>MANEGNLAKLQGGFIKTAGRIAASKLLLTLRDSFILIASASMIAGFATMLSSVFIDPANGLVFGKQGLQIGRLISGSWTAWADSGFYAGLQSTQSIIALIANGSLNLFSLLIVMVFSYILSRRYYPKNKEHMISVLYAMGAFFICVPWQFDFANNEQTVNVTNAISGTYLGTQGVFAALVISGAAVVIYNEILKRNITIKMPESVPPAVARSFESLVPGLATMLFFVFATSLSHGLAGKSVPDLMLYALQKPALAVSRTAAFAFVSQFTWSLLQWFGIHPSSIWSPIFGLTWNINDTQNMLGQAHHLYSTIFMNFSTVAAGTCSLAPVLAIIIASHQKSDKKLSKIALMPAVFNISEPITFGLPIVLNPLYAIPFIIAQPLCFYIAVFFTQIGFVGVITNSVPWTVPTILSGLLFTGSINGAIVQAINLTVATLIWIPFVKMSNRINLRKSEQITASDQAA</sequence>
<keyword evidence="7 8" id="KW-0472">Membrane</keyword>
<proteinExistence type="predicted"/>
<evidence type="ECO:0000256" key="9">
    <source>
        <dbReference type="SAM" id="Phobius"/>
    </source>
</evidence>
<gene>
    <name evidence="11" type="ordered locus">Corgl_1693</name>
</gene>
<keyword evidence="4 8" id="KW-0762">Sugar transport</keyword>
<dbReference type="HOGENOM" id="CLU_029688_1_2_11"/>
<dbReference type="NCBIfam" id="TIGR00410">
    <property type="entry name" value="lacE"/>
    <property type="match status" value="1"/>
</dbReference>
<feature type="transmembrane region" description="Helical" evidence="9">
    <location>
        <begin position="96"/>
        <end position="120"/>
    </location>
</feature>
<keyword evidence="3 8" id="KW-1003">Cell membrane</keyword>
<evidence type="ECO:0000256" key="6">
    <source>
        <dbReference type="ARBA" id="ARBA00022989"/>
    </source>
</evidence>
<evidence type="ECO:0000256" key="1">
    <source>
        <dbReference type="ARBA" id="ARBA00004651"/>
    </source>
</evidence>
<feature type="transmembrane region" description="Helical" evidence="9">
    <location>
        <begin position="312"/>
        <end position="334"/>
    </location>
</feature>
<reference evidence="12" key="1">
    <citation type="journal article" date="2013" name="Stand. Genomic Sci.">
        <title>Complete genome sequence of Coriobacterium glomerans type strain (PW2(T)) from the midgut of Pyrrhocoris apterus L. (red soldier bug).</title>
        <authorList>
            <person name="Stackebrandt E."/>
            <person name="Zeytun A."/>
            <person name="Lapidus A."/>
            <person name="Nolan M."/>
            <person name="Lucas S."/>
            <person name="Hammon N."/>
            <person name="Deshpande S."/>
            <person name="Cheng J.F."/>
            <person name="Tapia R."/>
            <person name="Goodwin L.A."/>
            <person name="Pitluck S."/>
            <person name="Liolios K."/>
            <person name="Pagani I."/>
            <person name="Ivanova N."/>
            <person name="Mavromatis K."/>
            <person name="Mikhailova N."/>
            <person name="Huntemann M."/>
            <person name="Pati A."/>
            <person name="Chen A."/>
            <person name="Palaniappan K."/>
            <person name="Chang Y.J."/>
            <person name="Land M."/>
            <person name="Hauser L."/>
            <person name="Rohde M."/>
            <person name="Pukall R."/>
            <person name="Goker M."/>
            <person name="Detter J.C."/>
            <person name="Woyke T."/>
            <person name="Bristow J."/>
            <person name="Eisen J.A."/>
            <person name="Markowitz V."/>
            <person name="Hugenholtz P."/>
            <person name="Kyrpides N.C."/>
            <person name="Klenk H.P."/>
        </authorList>
    </citation>
    <scope>NUCLEOTIDE SEQUENCE</scope>
    <source>
        <strain evidence="12">ATCC 49209 / DSM 20642 / JCM 10262 / PW2</strain>
    </source>
</reference>
<dbReference type="Pfam" id="PF02378">
    <property type="entry name" value="PTS_EIIC"/>
    <property type="match status" value="1"/>
</dbReference>
<dbReference type="PANTHER" id="PTHR33989:SF4">
    <property type="entry name" value="PTS SYSTEM N,N'-DIACETYLCHITOBIOSE-SPECIFIC EIIC COMPONENT"/>
    <property type="match status" value="1"/>
</dbReference>
<comment type="subcellular location">
    <subcellularLocation>
        <location evidence="1">Cell membrane</location>
        <topology evidence="1">Multi-pass membrane protein</topology>
    </subcellularLocation>
</comment>
<evidence type="ECO:0000256" key="2">
    <source>
        <dbReference type="ARBA" id="ARBA00022448"/>
    </source>
</evidence>
<dbReference type="EMBL" id="CP002628">
    <property type="protein sequence ID" value="AEB07791.1"/>
    <property type="molecule type" value="Genomic_DNA"/>
</dbReference>
<evidence type="ECO:0000259" key="10">
    <source>
        <dbReference type="PROSITE" id="PS51105"/>
    </source>
</evidence>
<dbReference type="GO" id="GO:0008982">
    <property type="term" value="F:protein-N(PI)-phosphohistidine-sugar phosphotransferase activity"/>
    <property type="evidence" value="ECO:0007669"/>
    <property type="project" value="UniProtKB-UniRule"/>
</dbReference>
<feature type="transmembrane region" description="Helical" evidence="9">
    <location>
        <begin position="213"/>
        <end position="232"/>
    </location>
</feature>
<organism evidence="11 12">
    <name type="scientific">Coriobacterium glomerans (strain ATCC 49209 / DSM 20642 / JCM 10262 / PW2)</name>
    <dbReference type="NCBI Taxonomy" id="700015"/>
    <lineage>
        <taxon>Bacteria</taxon>
        <taxon>Bacillati</taxon>
        <taxon>Actinomycetota</taxon>
        <taxon>Coriobacteriia</taxon>
        <taxon>Coriobacteriales</taxon>
        <taxon>Coriobacteriaceae</taxon>
        <taxon>Coriobacterium</taxon>
    </lineage>
</organism>
<comment type="function">
    <text evidence="8">The phosphoenolpyruvate-dependent sugar phosphotransferase system (PTS), a major carbohydrate active -transport system, catalyzes the phosphorylation of incoming sugar substrates concomitant with their translocation across the cell membrane.</text>
</comment>
<evidence type="ECO:0000313" key="12">
    <source>
        <dbReference type="Proteomes" id="UP000006851"/>
    </source>
</evidence>
<feature type="transmembrane region" description="Helical" evidence="9">
    <location>
        <begin position="170"/>
        <end position="192"/>
    </location>
</feature>
<evidence type="ECO:0000256" key="8">
    <source>
        <dbReference type="PIRNR" id="PIRNR006351"/>
    </source>
</evidence>
<name>F2NB40_CORGP</name>